<organism evidence="2 3">
    <name type="scientific">Ditylenchus dipsaci</name>
    <dbReference type="NCBI Taxonomy" id="166011"/>
    <lineage>
        <taxon>Eukaryota</taxon>
        <taxon>Metazoa</taxon>
        <taxon>Ecdysozoa</taxon>
        <taxon>Nematoda</taxon>
        <taxon>Chromadorea</taxon>
        <taxon>Rhabditida</taxon>
        <taxon>Tylenchina</taxon>
        <taxon>Tylenchomorpha</taxon>
        <taxon>Sphaerularioidea</taxon>
        <taxon>Anguinidae</taxon>
        <taxon>Anguininae</taxon>
        <taxon>Ditylenchus</taxon>
    </lineage>
</organism>
<keyword evidence="2" id="KW-1185">Reference proteome</keyword>
<protein>
    <submittedName>
        <fullName evidence="3">Uncharacterized protein</fullName>
    </submittedName>
</protein>
<proteinExistence type="predicted"/>
<dbReference type="WBParaSite" id="jg17588">
    <property type="protein sequence ID" value="jg17588"/>
    <property type="gene ID" value="jg17588"/>
</dbReference>
<sequence>MMQNPRRMRSFFVQVLVFGRPQAPLDLWEEFSDTMYDHRGTSDNEALRSRRGFSNAQCGLPMPMDERGQPMAPATTRQMVDMFYFPGRRFENEDEVDGSAEPQKTF</sequence>
<evidence type="ECO:0000313" key="2">
    <source>
        <dbReference type="Proteomes" id="UP000887574"/>
    </source>
</evidence>
<evidence type="ECO:0000256" key="1">
    <source>
        <dbReference type="SAM" id="MobiDB-lite"/>
    </source>
</evidence>
<reference evidence="3" key="1">
    <citation type="submission" date="2022-11" db="UniProtKB">
        <authorList>
            <consortium name="WormBaseParasite"/>
        </authorList>
    </citation>
    <scope>IDENTIFICATION</scope>
</reference>
<accession>A0A915DAI6</accession>
<name>A0A915DAI6_9BILA</name>
<evidence type="ECO:0000313" key="3">
    <source>
        <dbReference type="WBParaSite" id="jg17588"/>
    </source>
</evidence>
<feature type="region of interest" description="Disordered" evidence="1">
    <location>
        <begin position="41"/>
        <end position="71"/>
    </location>
</feature>
<dbReference type="AlphaFoldDB" id="A0A915DAI6"/>
<dbReference type="Proteomes" id="UP000887574">
    <property type="component" value="Unplaced"/>
</dbReference>